<feature type="transmembrane region" description="Helical" evidence="2">
    <location>
        <begin position="40"/>
        <end position="60"/>
    </location>
</feature>
<keyword evidence="2" id="KW-0812">Transmembrane</keyword>
<keyword evidence="4" id="KW-1185">Reference proteome</keyword>
<protein>
    <submittedName>
        <fullName evidence="3">Uncharacterized protein</fullName>
    </submittedName>
</protein>
<keyword evidence="2" id="KW-1133">Transmembrane helix</keyword>
<gene>
    <name evidence="3" type="ORF">ABT272_14000</name>
</gene>
<feature type="region of interest" description="Disordered" evidence="1">
    <location>
        <begin position="63"/>
        <end position="195"/>
    </location>
</feature>
<dbReference type="EMBL" id="JBEPAZ010000009">
    <property type="protein sequence ID" value="MER6428848.1"/>
    <property type="molecule type" value="Genomic_DNA"/>
</dbReference>
<reference evidence="3 4" key="1">
    <citation type="submission" date="2024-06" db="EMBL/GenBank/DDBJ databases">
        <title>The Natural Products Discovery Center: Release of the First 8490 Sequenced Strains for Exploring Actinobacteria Biosynthetic Diversity.</title>
        <authorList>
            <person name="Kalkreuter E."/>
            <person name="Kautsar S.A."/>
            <person name="Yang D."/>
            <person name="Bader C.D."/>
            <person name="Teijaro C.N."/>
            <person name="Fluegel L."/>
            <person name="Davis C.M."/>
            <person name="Simpson J.R."/>
            <person name="Lauterbach L."/>
            <person name="Steele A.D."/>
            <person name="Gui C."/>
            <person name="Meng S."/>
            <person name="Li G."/>
            <person name="Viehrig K."/>
            <person name="Ye F."/>
            <person name="Su P."/>
            <person name="Kiefer A.F."/>
            <person name="Nichols A."/>
            <person name="Cepeda A.J."/>
            <person name="Yan W."/>
            <person name="Fan B."/>
            <person name="Jiang Y."/>
            <person name="Adhikari A."/>
            <person name="Zheng C.-J."/>
            <person name="Schuster L."/>
            <person name="Cowan T.M."/>
            <person name="Smanski M.J."/>
            <person name="Chevrette M.G."/>
            <person name="De Carvalho L.P.S."/>
            <person name="Shen B."/>
        </authorList>
    </citation>
    <scope>NUCLEOTIDE SEQUENCE [LARGE SCALE GENOMIC DNA]</scope>
    <source>
        <strain evidence="3 4">NPDC001166</strain>
    </source>
</reference>
<feature type="compositionally biased region" description="Low complexity" evidence="1">
    <location>
        <begin position="157"/>
        <end position="175"/>
    </location>
</feature>
<proteinExistence type="predicted"/>
<dbReference type="Proteomes" id="UP001470023">
    <property type="component" value="Unassembled WGS sequence"/>
</dbReference>
<feature type="compositionally biased region" description="Basic residues" evidence="1">
    <location>
        <begin position="29"/>
        <end position="39"/>
    </location>
</feature>
<evidence type="ECO:0000313" key="3">
    <source>
        <dbReference type="EMBL" id="MER6428848.1"/>
    </source>
</evidence>
<comment type="caution">
    <text evidence="3">The sequence shown here is derived from an EMBL/GenBank/DDBJ whole genome shotgun (WGS) entry which is preliminary data.</text>
</comment>
<evidence type="ECO:0000256" key="2">
    <source>
        <dbReference type="SAM" id="Phobius"/>
    </source>
</evidence>
<organism evidence="3 4">
    <name type="scientific">Streptomyces sp. 900105245</name>
    <dbReference type="NCBI Taxonomy" id="3154379"/>
    <lineage>
        <taxon>Bacteria</taxon>
        <taxon>Bacillati</taxon>
        <taxon>Actinomycetota</taxon>
        <taxon>Actinomycetes</taxon>
        <taxon>Kitasatosporales</taxon>
        <taxon>Streptomycetaceae</taxon>
        <taxon>Streptomyces</taxon>
    </lineage>
</organism>
<dbReference type="RefSeq" id="WP_263278666.1">
    <property type="nucleotide sequence ID" value="NZ_JBEOZW010000018.1"/>
</dbReference>
<keyword evidence="2" id="KW-0472">Membrane</keyword>
<name>A0ABV1U547_9ACTN</name>
<evidence type="ECO:0000256" key="1">
    <source>
        <dbReference type="SAM" id="MobiDB-lite"/>
    </source>
</evidence>
<sequence length="213" mass="20462">MTPIRALSRAAQESAPGAPGTDADDGARRGRHRKPRPRKVLLAAGGLALAAGVLSLVRVAPESGVGVPGTAEAEPRPDHGGGATEGAARTAATVAAGPTALPSATSAMGGRSLAPADSGTPTAVAATATATDAAPPGETAVPTTVPTGAPVPPGGTPRPSATTSAPRPAPTASTPAPTPTPSRGTEDPDPGGLCLPVISLCVDVLGDRGRANN</sequence>
<feature type="region of interest" description="Disordered" evidence="1">
    <location>
        <begin position="1"/>
        <end position="39"/>
    </location>
</feature>
<feature type="compositionally biased region" description="Low complexity" evidence="1">
    <location>
        <begin position="120"/>
        <end position="148"/>
    </location>
</feature>
<accession>A0ABV1U547</accession>
<feature type="compositionally biased region" description="Low complexity" evidence="1">
    <location>
        <begin position="85"/>
        <end position="100"/>
    </location>
</feature>
<evidence type="ECO:0000313" key="4">
    <source>
        <dbReference type="Proteomes" id="UP001470023"/>
    </source>
</evidence>